<reference evidence="2" key="2">
    <citation type="submission" date="2025-09" db="UniProtKB">
        <authorList>
            <consortium name="Ensembl"/>
        </authorList>
    </citation>
    <scope>IDENTIFICATION</scope>
</reference>
<protein>
    <submittedName>
        <fullName evidence="2">Uncharacterized protein</fullName>
    </submittedName>
</protein>
<dbReference type="AlphaFoldDB" id="A0A8B9P621"/>
<sequence length="208" mass="21752">SSPARRPSCHPAPPPLRPGARASAPNLRCLGSLLPALPPPRAPACVALGRAVPSTAAKRCQLCLGNIAAFLVAPNQARGPSGTYLSASLKRDSTVQMRNGPYVHELGTPGGDFSLAGFEFPPQDAFLVPLKVSDIEGRVLVPGSPPNICILSLAMTIAGIPTVPVPGVREEDVVRAAQSFMTENPEREAEGKGSLKIREDAHACKKGR</sequence>
<dbReference type="Proteomes" id="UP000694424">
    <property type="component" value="Unplaced"/>
</dbReference>
<evidence type="ECO:0000313" key="3">
    <source>
        <dbReference type="Proteomes" id="UP000694424"/>
    </source>
</evidence>
<evidence type="ECO:0000313" key="2">
    <source>
        <dbReference type="Ensembl" id="ENSAOWP00000005945.1"/>
    </source>
</evidence>
<keyword evidence="3" id="KW-1185">Reference proteome</keyword>
<accession>A0A8B9P621</accession>
<dbReference type="Pfam" id="PF15218">
    <property type="entry name" value="SPATA25"/>
    <property type="match status" value="1"/>
</dbReference>
<dbReference type="GO" id="GO:0007283">
    <property type="term" value="P:spermatogenesis"/>
    <property type="evidence" value="ECO:0007669"/>
    <property type="project" value="TreeGrafter"/>
</dbReference>
<dbReference type="PANTHER" id="PTHR36857">
    <property type="entry name" value="SPERMATOGENESIS-ASSOCIATED PROTEIN 25"/>
    <property type="match status" value="1"/>
</dbReference>
<feature type="region of interest" description="Disordered" evidence="1">
    <location>
        <begin position="182"/>
        <end position="208"/>
    </location>
</feature>
<name>A0A8B9P621_APTOW</name>
<proteinExistence type="predicted"/>
<feature type="region of interest" description="Disordered" evidence="1">
    <location>
        <begin position="1"/>
        <end position="20"/>
    </location>
</feature>
<organism evidence="2 3">
    <name type="scientific">Apteryx owenii</name>
    <name type="common">Little spotted kiwi</name>
    <dbReference type="NCBI Taxonomy" id="8824"/>
    <lineage>
        <taxon>Eukaryota</taxon>
        <taxon>Metazoa</taxon>
        <taxon>Chordata</taxon>
        <taxon>Craniata</taxon>
        <taxon>Vertebrata</taxon>
        <taxon>Euteleostomi</taxon>
        <taxon>Archelosauria</taxon>
        <taxon>Archosauria</taxon>
        <taxon>Dinosauria</taxon>
        <taxon>Saurischia</taxon>
        <taxon>Theropoda</taxon>
        <taxon>Coelurosauria</taxon>
        <taxon>Aves</taxon>
        <taxon>Palaeognathae</taxon>
        <taxon>Apterygiformes</taxon>
        <taxon>Apterygidae</taxon>
        <taxon>Apteryx</taxon>
    </lineage>
</organism>
<reference evidence="2" key="1">
    <citation type="submission" date="2025-08" db="UniProtKB">
        <authorList>
            <consortium name="Ensembl"/>
        </authorList>
    </citation>
    <scope>IDENTIFICATION</scope>
</reference>
<dbReference type="Ensembl" id="ENSAOWT00000006733.1">
    <property type="protein sequence ID" value="ENSAOWP00000005945.1"/>
    <property type="gene ID" value="ENSAOWG00000004078.1"/>
</dbReference>
<dbReference type="InterPro" id="IPR029192">
    <property type="entry name" value="SPATA25"/>
</dbReference>
<feature type="compositionally biased region" description="Basic and acidic residues" evidence="1">
    <location>
        <begin position="184"/>
        <end position="208"/>
    </location>
</feature>
<evidence type="ECO:0000256" key="1">
    <source>
        <dbReference type="SAM" id="MobiDB-lite"/>
    </source>
</evidence>
<dbReference type="PANTHER" id="PTHR36857:SF1">
    <property type="entry name" value="SPERMATOGENESIS-ASSOCIATED PROTEIN 25"/>
    <property type="match status" value="1"/>
</dbReference>